<dbReference type="HOGENOM" id="CLU_2745128_0_0_1"/>
<sequence length="71" mass="8043">MIPNARATSIRAAMKITVHIQYKLGVSMCTWNKGDRFVATQRRPRNVFGGFLDKLMSINCFVSFPTDPSIH</sequence>
<dbReference type="InParanoid" id="A0A061DYY5"/>
<protein>
    <submittedName>
        <fullName evidence="1">Uncharacterized protein</fullName>
    </submittedName>
</protein>
<dbReference type="AlphaFoldDB" id="A0A061DYY5"/>
<dbReference type="EMBL" id="CM001879">
    <property type="protein sequence ID" value="EOX95193.1"/>
    <property type="molecule type" value="Genomic_DNA"/>
</dbReference>
<evidence type="ECO:0000313" key="2">
    <source>
        <dbReference type="Proteomes" id="UP000026915"/>
    </source>
</evidence>
<reference evidence="1 2" key="1">
    <citation type="journal article" date="2013" name="Genome Biol.">
        <title>The genome sequence of the most widely cultivated cacao type and its use to identify candidate genes regulating pod color.</title>
        <authorList>
            <person name="Motamayor J.C."/>
            <person name="Mockaitis K."/>
            <person name="Schmutz J."/>
            <person name="Haiminen N."/>
            <person name="Iii D.L."/>
            <person name="Cornejo O."/>
            <person name="Findley S.D."/>
            <person name="Zheng P."/>
            <person name="Utro F."/>
            <person name="Royaert S."/>
            <person name="Saski C."/>
            <person name="Jenkins J."/>
            <person name="Podicheti R."/>
            <person name="Zhao M."/>
            <person name="Scheffler B.E."/>
            <person name="Stack J.C."/>
            <person name="Feltus F.A."/>
            <person name="Mustiga G.M."/>
            <person name="Amores F."/>
            <person name="Phillips W."/>
            <person name="Marelli J.P."/>
            <person name="May G.D."/>
            <person name="Shapiro H."/>
            <person name="Ma J."/>
            <person name="Bustamante C.D."/>
            <person name="Schnell R.J."/>
            <person name="Main D."/>
            <person name="Gilbert D."/>
            <person name="Parida L."/>
            <person name="Kuhn D.N."/>
        </authorList>
    </citation>
    <scope>NUCLEOTIDE SEQUENCE [LARGE SCALE GENOMIC DNA]</scope>
    <source>
        <strain evidence="2">cv. Matina 1-6</strain>
    </source>
</reference>
<organism evidence="1 2">
    <name type="scientific">Theobroma cacao</name>
    <name type="common">Cacao</name>
    <name type="synonym">Cocoa</name>
    <dbReference type="NCBI Taxonomy" id="3641"/>
    <lineage>
        <taxon>Eukaryota</taxon>
        <taxon>Viridiplantae</taxon>
        <taxon>Streptophyta</taxon>
        <taxon>Embryophyta</taxon>
        <taxon>Tracheophyta</taxon>
        <taxon>Spermatophyta</taxon>
        <taxon>Magnoliopsida</taxon>
        <taxon>eudicotyledons</taxon>
        <taxon>Gunneridae</taxon>
        <taxon>Pentapetalae</taxon>
        <taxon>rosids</taxon>
        <taxon>malvids</taxon>
        <taxon>Malvales</taxon>
        <taxon>Malvaceae</taxon>
        <taxon>Byttnerioideae</taxon>
        <taxon>Theobroma</taxon>
    </lineage>
</organism>
<dbReference type="Proteomes" id="UP000026915">
    <property type="component" value="Chromosome 1"/>
</dbReference>
<dbReference type="Gramene" id="EOX95193">
    <property type="protein sequence ID" value="EOX95193"/>
    <property type="gene ID" value="TCM_004745"/>
</dbReference>
<name>A0A061DYY5_THECC</name>
<accession>A0A061DYY5</accession>
<proteinExistence type="predicted"/>
<evidence type="ECO:0000313" key="1">
    <source>
        <dbReference type="EMBL" id="EOX95193.1"/>
    </source>
</evidence>
<gene>
    <name evidence="1" type="ORF">TCM_004745</name>
</gene>
<keyword evidence="2" id="KW-1185">Reference proteome</keyword>